<evidence type="ECO:0000313" key="2">
    <source>
        <dbReference type="Proteomes" id="UP000053676"/>
    </source>
</evidence>
<sequence length="216" mass="24077">MIVDAHSLLDSIDEMMKLTKEELNDLDVLRSSLEKHTRLDKTAVEMSVLVAEIVTALSLLRNSFDTIDKFLCRSEEWQNLRSTMDLQTHGIEKFFVDQLSQNDLCLLQLAALDAACCDSGGFVACCAHLSGLSGASDALDSTLLSLDKNLQLRSRSLKRSEIGDSNAETLSDYSSFEEAELLPTNPLIVYPKSEFGSLRNFLAIVKILKSHPRQHR</sequence>
<dbReference type="OrthoDB" id="5862900at2759"/>
<keyword evidence="2" id="KW-1185">Reference proteome</keyword>
<accession>W2SZ37</accession>
<organism evidence="1 2">
    <name type="scientific">Necator americanus</name>
    <name type="common">Human hookworm</name>
    <dbReference type="NCBI Taxonomy" id="51031"/>
    <lineage>
        <taxon>Eukaryota</taxon>
        <taxon>Metazoa</taxon>
        <taxon>Ecdysozoa</taxon>
        <taxon>Nematoda</taxon>
        <taxon>Chromadorea</taxon>
        <taxon>Rhabditida</taxon>
        <taxon>Rhabditina</taxon>
        <taxon>Rhabditomorpha</taxon>
        <taxon>Strongyloidea</taxon>
        <taxon>Ancylostomatidae</taxon>
        <taxon>Bunostominae</taxon>
        <taxon>Necator</taxon>
    </lineage>
</organism>
<reference evidence="2" key="1">
    <citation type="journal article" date="2014" name="Nat. Genet.">
        <title>Genome of the human hookworm Necator americanus.</title>
        <authorList>
            <person name="Tang Y.T."/>
            <person name="Gao X."/>
            <person name="Rosa B.A."/>
            <person name="Abubucker S."/>
            <person name="Hallsworth-Pepin K."/>
            <person name="Martin J."/>
            <person name="Tyagi R."/>
            <person name="Heizer E."/>
            <person name="Zhang X."/>
            <person name="Bhonagiri-Palsikar V."/>
            <person name="Minx P."/>
            <person name="Warren W.C."/>
            <person name="Wang Q."/>
            <person name="Zhan B."/>
            <person name="Hotez P.J."/>
            <person name="Sternberg P.W."/>
            <person name="Dougall A."/>
            <person name="Gaze S.T."/>
            <person name="Mulvenna J."/>
            <person name="Sotillo J."/>
            <person name="Ranganathan S."/>
            <person name="Rabelo E.M."/>
            <person name="Wilson R.K."/>
            <person name="Felgner P.L."/>
            <person name="Bethony J."/>
            <person name="Hawdon J.M."/>
            <person name="Gasser R.B."/>
            <person name="Loukas A."/>
            <person name="Mitreva M."/>
        </authorList>
    </citation>
    <scope>NUCLEOTIDE SEQUENCE [LARGE SCALE GENOMIC DNA]</scope>
</reference>
<protein>
    <submittedName>
        <fullName evidence="1">Uncharacterized protein</fullName>
    </submittedName>
</protein>
<dbReference type="AlphaFoldDB" id="W2SZ37"/>
<gene>
    <name evidence="1" type="ORF">NECAME_04091</name>
</gene>
<dbReference type="Proteomes" id="UP000053676">
    <property type="component" value="Unassembled WGS sequence"/>
</dbReference>
<evidence type="ECO:0000313" key="1">
    <source>
        <dbReference type="EMBL" id="ETN74226.1"/>
    </source>
</evidence>
<dbReference type="EMBL" id="KI660376">
    <property type="protein sequence ID" value="ETN74226.1"/>
    <property type="molecule type" value="Genomic_DNA"/>
</dbReference>
<dbReference type="KEGG" id="nai:NECAME_04091"/>
<proteinExistence type="predicted"/>
<name>W2SZ37_NECAM</name>